<dbReference type="GO" id="GO:0015996">
    <property type="term" value="P:chlorophyll catabolic process"/>
    <property type="evidence" value="ECO:0007669"/>
    <property type="project" value="UniProtKB-UniPathway"/>
</dbReference>
<dbReference type="GeneID" id="111459924"/>
<sequence length="326" mass="34867">MAMATASFPPPSATAASATSPIVFEIGKFNAVLEKVESAGCCSSGRHLPPPPPKPLLIARPSDAGEFPVLLLIHGYLLYNTFYSQLIHQIASHGFIVIAPQLYSVAGPDTSEEIKATAAVINWLPEGLRQHLPPHVNPNLNKIALSGHSRGGKTSFALALALAEQKSPKLSALIGLDPVDGTGSGKQTHPPVLKYIPQSFDLGVPVLVIGSGLGELKRNPLFPPCAPKGINHEEFFEECRNPAHYFVAKDYGHLDLLDDETGGLRGKASYCLCKNGESREPMRRFVGGAVVAFLKAYLNGEDGDLRAIEDGDLCLPVHLQTVESLL</sequence>
<dbReference type="Proteomes" id="UP000504609">
    <property type="component" value="Unplaced"/>
</dbReference>
<keyword evidence="6" id="KW-0378">Hydrolase</keyword>
<evidence type="ECO:0000256" key="7">
    <source>
        <dbReference type="ARBA" id="ARBA00022817"/>
    </source>
</evidence>
<reference evidence="10" key="1">
    <citation type="submission" date="2025-08" db="UniProtKB">
        <authorList>
            <consortium name="RefSeq"/>
        </authorList>
    </citation>
    <scope>IDENTIFICATION</scope>
    <source>
        <tissue evidence="10">Young leaves</tissue>
    </source>
</reference>
<evidence type="ECO:0000256" key="4">
    <source>
        <dbReference type="ARBA" id="ARBA00013226"/>
    </source>
</evidence>
<dbReference type="RefSeq" id="XP_022958739.1">
    <property type="nucleotide sequence ID" value="XM_023102971.1"/>
</dbReference>
<evidence type="ECO:0000256" key="3">
    <source>
        <dbReference type="ARBA" id="ARBA00010701"/>
    </source>
</evidence>
<name>A0A6J1H5Z8_CUCMO</name>
<dbReference type="PANTHER" id="PTHR33428:SF2">
    <property type="entry name" value="CHLOROPHYLLASE-2"/>
    <property type="match status" value="1"/>
</dbReference>
<dbReference type="UniPathway" id="UPA00674"/>
<dbReference type="Pfam" id="PF07224">
    <property type="entry name" value="Chlorophyllase"/>
    <property type="match status" value="1"/>
</dbReference>
<dbReference type="PANTHER" id="PTHR33428">
    <property type="entry name" value="CHLOROPHYLLASE-2, CHLOROPLASTIC"/>
    <property type="match status" value="1"/>
</dbReference>
<dbReference type="KEGG" id="cmos:111459924"/>
<dbReference type="SUPFAM" id="SSF53474">
    <property type="entry name" value="alpha/beta-Hydrolases"/>
    <property type="match status" value="1"/>
</dbReference>
<dbReference type="GO" id="GO:0047746">
    <property type="term" value="F:chlorophyllase activity"/>
    <property type="evidence" value="ECO:0007669"/>
    <property type="project" value="UniProtKB-EC"/>
</dbReference>
<dbReference type="GO" id="GO:0005829">
    <property type="term" value="C:cytosol"/>
    <property type="evidence" value="ECO:0007669"/>
    <property type="project" value="UniProtKB-SubCell"/>
</dbReference>
<dbReference type="InterPro" id="IPR017395">
    <property type="entry name" value="Chlorophyllase-like"/>
</dbReference>
<gene>
    <name evidence="10" type="primary">LOC111459924</name>
</gene>
<evidence type="ECO:0000256" key="8">
    <source>
        <dbReference type="ARBA" id="ARBA00053022"/>
    </source>
</evidence>
<proteinExistence type="inferred from homology"/>
<protein>
    <recommendedName>
        <fullName evidence="4">chlorophyllase</fullName>
        <ecNumber evidence="4">3.1.1.14</ecNumber>
    </recommendedName>
</protein>
<evidence type="ECO:0000313" key="10">
    <source>
        <dbReference type="RefSeq" id="XP_022958739.1"/>
    </source>
</evidence>
<evidence type="ECO:0000256" key="5">
    <source>
        <dbReference type="ARBA" id="ARBA00022490"/>
    </source>
</evidence>
<keyword evidence="7" id="KW-0881">Chlorophyll catabolism</keyword>
<dbReference type="AlphaFoldDB" id="A0A6J1H5Z8"/>
<keyword evidence="5" id="KW-0963">Cytoplasm</keyword>
<evidence type="ECO:0000256" key="2">
    <source>
        <dbReference type="ARBA" id="ARBA00005212"/>
    </source>
</evidence>
<keyword evidence="9" id="KW-1185">Reference proteome</keyword>
<dbReference type="EC" id="3.1.1.14" evidence="4"/>
<organism evidence="9 10">
    <name type="scientific">Cucurbita moschata</name>
    <name type="common">Winter crookneck squash</name>
    <name type="synonym">Cucurbita pepo var. moschata</name>
    <dbReference type="NCBI Taxonomy" id="3662"/>
    <lineage>
        <taxon>Eukaryota</taxon>
        <taxon>Viridiplantae</taxon>
        <taxon>Streptophyta</taxon>
        <taxon>Embryophyta</taxon>
        <taxon>Tracheophyta</taxon>
        <taxon>Spermatophyta</taxon>
        <taxon>Magnoliopsida</taxon>
        <taxon>eudicotyledons</taxon>
        <taxon>Gunneridae</taxon>
        <taxon>Pentapetalae</taxon>
        <taxon>rosids</taxon>
        <taxon>fabids</taxon>
        <taxon>Cucurbitales</taxon>
        <taxon>Cucurbitaceae</taxon>
        <taxon>Cucurbiteae</taxon>
        <taxon>Cucurbita</taxon>
    </lineage>
</organism>
<comment type="pathway">
    <text evidence="2">Porphyrin-containing compound metabolism; chlorophyll degradation.</text>
</comment>
<evidence type="ECO:0000256" key="6">
    <source>
        <dbReference type="ARBA" id="ARBA00022801"/>
    </source>
</evidence>
<accession>A0A6J1H5Z8</accession>
<comment type="similarity">
    <text evidence="3">Belongs to the AB hydrolase superfamily. Lipase family.</text>
</comment>
<comment type="catalytic activity">
    <reaction evidence="8">
        <text>a chlorophyll + H2O = a chlorophyllide + phytol + H(+)</text>
        <dbReference type="Rhea" id="RHEA:19605"/>
        <dbReference type="ChEBI" id="CHEBI:15377"/>
        <dbReference type="ChEBI" id="CHEBI:15378"/>
        <dbReference type="ChEBI" id="CHEBI:17327"/>
        <dbReference type="ChEBI" id="CHEBI:139291"/>
        <dbReference type="ChEBI" id="CHEBI:139292"/>
        <dbReference type="EC" id="3.1.1.14"/>
    </reaction>
    <physiologicalReaction direction="left-to-right" evidence="8">
        <dbReference type="Rhea" id="RHEA:19606"/>
    </physiologicalReaction>
</comment>
<evidence type="ECO:0000313" key="9">
    <source>
        <dbReference type="Proteomes" id="UP000504609"/>
    </source>
</evidence>
<dbReference type="Gene3D" id="3.40.50.1820">
    <property type="entry name" value="alpha/beta hydrolase"/>
    <property type="match status" value="1"/>
</dbReference>
<evidence type="ECO:0000256" key="1">
    <source>
        <dbReference type="ARBA" id="ARBA00004514"/>
    </source>
</evidence>
<dbReference type="FunFam" id="3.40.50.1820:FF:000159">
    <property type="entry name" value="Chlorophyllase-2, chloroplastic"/>
    <property type="match status" value="1"/>
</dbReference>
<dbReference type="InterPro" id="IPR029058">
    <property type="entry name" value="AB_hydrolase_fold"/>
</dbReference>
<comment type="subcellular location">
    <subcellularLocation>
        <location evidence="1">Cytoplasm</location>
        <location evidence="1">Cytosol</location>
    </subcellularLocation>
</comment>